<organism evidence="2 3">
    <name type="scientific">Lentzea roselyniae</name>
    <dbReference type="NCBI Taxonomy" id="531940"/>
    <lineage>
        <taxon>Bacteria</taxon>
        <taxon>Bacillati</taxon>
        <taxon>Actinomycetota</taxon>
        <taxon>Actinomycetes</taxon>
        <taxon>Pseudonocardiales</taxon>
        <taxon>Pseudonocardiaceae</taxon>
        <taxon>Lentzea</taxon>
    </lineage>
</organism>
<feature type="region of interest" description="Disordered" evidence="1">
    <location>
        <begin position="1"/>
        <end position="61"/>
    </location>
</feature>
<evidence type="ECO:0000313" key="2">
    <source>
        <dbReference type="EMBL" id="GAA3684813.1"/>
    </source>
</evidence>
<reference evidence="3" key="1">
    <citation type="journal article" date="2019" name="Int. J. Syst. Evol. Microbiol.">
        <title>The Global Catalogue of Microorganisms (GCM) 10K type strain sequencing project: providing services to taxonomists for standard genome sequencing and annotation.</title>
        <authorList>
            <consortium name="The Broad Institute Genomics Platform"/>
            <consortium name="The Broad Institute Genome Sequencing Center for Infectious Disease"/>
            <person name="Wu L."/>
            <person name="Ma J."/>
        </authorList>
    </citation>
    <scope>NUCLEOTIDE SEQUENCE [LARGE SCALE GENOMIC DNA]</scope>
    <source>
        <strain evidence="3">JCM 17494</strain>
    </source>
</reference>
<comment type="caution">
    <text evidence="2">The sequence shown here is derived from an EMBL/GenBank/DDBJ whole genome shotgun (WGS) entry which is preliminary data.</text>
</comment>
<sequence>MVLALPSLLTEVPHTKPSHPGRSEQNGHRREPEQGRGGELFPGQHAGQGVEWNGDTRFATP</sequence>
<protein>
    <submittedName>
        <fullName evidence="2">Uncharacterized protein</fullName>
    </submittedName>
</protein>
<dbReference type="EMBL" id="BAABBE010000048">
    <property type="protein sequence ID" value="GAA3684813.1"/>
    <property type="molecule type" value="Genomic_DNA"/>
</dbReference>
<accession>A0ABP7C9X5</accession>
<gene>
    <name evidence="2" type="ORF">GCM10022267_84490</name>
</gene>
<feature type="compositionally biased region" description="Basic and acidic residues" evidence="1">
    <location>
        <begin position="21"/>
        <end position="36"/>
    </location>
</feature>
<dbReference type="Proteomes" id="UP001500711">
    <property type="component" value="Unassembled WGS sequence"/>
</dbReference>
<name>A0ABP7C9X5_9PSEU</name>
<evidence type="ECO:0000256" key="1">
    <source>
        <dbReference type="SAM" id="MobiDB-lite"/>
    </source>
</evidence>
<keyword evidence="3" id="KW-1185">Reference proteome</keyword>
<proteinExistence type="predicted"/>
<evidence type="ECO:0000313" key="3">
    <source>
        <dbReference type="Proteomes" id="UP001500711"/>
    </source>
</evidence>